<proteinExistence type="inferred from homology"/>
<keyword evidence="3" id="KW-0012">Acyltransferase</keyword>
<comment type="similarity">
    <text evidence="1">Belongs to the plant acyltransferase family.</text>
</comment>
<comment type="caution">
    <text evidence="4">The sequence shown here is derived from an EMBL/GenBank/DDBJ whole genome shotgun (WGS) entry which is preliminary data.</text>
</comment>
<dbReference type="EMBL" id="JAWPEI010000011">
    <property type="protein sequence ID" value="KAK4711540.1"/>
    <property type="molecule type" value="Genomic_DNA"/>
</dbReference>
<evidence type="ECO:0000256" key="2">
    <source>
        <dbReference type="ARBA" id="ARBA00022679"/>
    </source>
</evidence>
<reference evidence="4 5" key="1">
    <citation type="submission" date="2023-10" db="EMBL/GenBank/DDBJ databases">
        <title>Genome-Wide Identification Analysis in wild type Solanum Pinnatisectum Reveals Some Genes Defensing Phytophthora Infestans.</title>
        <authorList>
            <person name="Sun C."/>
        </authorList>
    </citation>
    <scope>NUCLEOTIDE SEQUENCE [LARGE SCALE GENOMIC DNA]</scope>
    <source>
        <strain evidence="4">LQN</strain>
        <tissue evidence="4">Leaf</tissue>
    </source>
</reference>
<dbReference type="PANTHER" id="PTHR31623">
    <property type="entry name" value="F21J9.9"/>
    <property type="match status" value="1"/>
</dbReference>
<evidence type="ECO:0000313" key="4">
    <source>
        <dbReference type="EMBL" id="KAK4711540.1"/>
    </source>
</evidence>
<protein>
    <recommendedName>
        <fullName evidence="6">Acyltransferase</fullName>
    </recommendedName>
</protein>
<evidence type="ECO:0008006" key="6">
    <source>
        <dbReference type="Google" id="ProtNLM"/>
    </source>
</evidence>
<dbReference type="Proteomes" id="UP001311915">
    <property type="component" value="Unassembled WGS sequence"/>
</dbReference>
<evidence type="ECO:0000313" key="5">
    <source>
        <dbReference type="Proteomes" id="UP001311915"/>
    </source>
</evidence>
<evidence type="ECO:0000256" key="1">
    <source>
        <dbReference type="ARBA" id="ARBA00009861"/>
    </source>
</evidence>
<dbReference type="InterPro" id="IPR023213">
    <property type="entry name" value="CAT-like_dom_sf"/>
</dbReference>
<name>A0AAV9KG04_9SOLN</name>
<dbReference type="Pfam" id="PF02458">
    <property type="entry name" value="Transferase"/>
    <property type="match status" value="1"/>
</dbReference>
<accession>A0AAV9KG04</accession>
<sequence length="425" mass="47833">MAFALLSSPSLVSICDKTLIIPSSLTPPTLRYHKLSYIDQFHSNMYIPLALFVGEESNNSHELSHIAHLLQTSLSQTLVSYYPYAGKLRDNAIVDCNDMGAEFSSVRINCHMSEILDHPDASQAQSIVFPKDLPWANNYEGGNLLVAQVSKFDCGGIAISVCLSHKIGDGTSVLNFVNDWSRMTHSRMTTTLAPKFVGDSVFSSNNYSPIIAPQMFSNVSECVQKRIVFPKTKLDALRAKVEAESGVENPTRAKVVSTLLFKCAIKAASSTTTSMLMRRPSKFVHVLNVRSMIKSPTNEQDIELPTLVRNLRKGVEVAYKKDQVEQNELILEVVESMRKGKKPFENNNDEYENVYSCSNVCRYPFYNVDFGWGKPERVGLPNGPFKNLFFLKDYKIGRGVDARVMLQKQHMFEFERDEELLELIS</sequence>
<keyword evidence="2" id="KW-0808">Transferase</keyword>
<gene>
    <name evidence="4" type="ORF">R3W88_006053</name>
</gene>
<evidence type="ECO:0000256" key="3">
    <source>
        <dbReference type="ARBA" id="ARBA00023315"/>
    </source>
</evidence>
<dbReference type="AlphaFoldDB" id="A0AAV9KG04"/>
<dbReference type="Gene3D" id="3.30.559.10">
    <property type="entry name" value="Chloramphenicol acetyltransferase-like domain"/>
    <property type="match status" value="2"/>
</dbReference>
<keyword evidence="5" id="KW-1185">Reference proteome</keyword>
<dbReference type="GO" id="GO:0016746">
    <property type="term" value="F:acyltransferase activity"/>
    <property type="evidence" value="ECO:0007669"/>
    <property type="project" value="UniProtKB-KW"/>
</dbReference>
<dbReference type="PANTHER" id="PTHR31623:SF38">
    <property type="entry name" value="ACYLTRANSFERASE PUN1"/>
    <property type="match status" value="1"/>
</dbReference>
<organism evidence="4 5">
    <name type="scientific">Solanum pinnatisectum</name>
    <name type="common">tansyleaf nightshade</name>
    <dbReference type="NCBI Taxonomy" id="50273"/>
    <lineage>
        <taxon>Eukaryota</taxon>
        <taxon>Viridiplantae</taxon>
        <taxon>Streptophyta</taxon>
        <taxon>Embryophyta</taxon>
        <taxon>Tracheophyta</taxon>
        <taxon>Spermatophyta</taxon>
        <taxon>Magnoliopsida</taxon>
        <taxon>eudicotyledons</taxon>
        <taxon>Gunneridae</taxon>
        <taxon>Pentapetalae</taxon>
        <taxon>asterids</taxon>
        <taxon>lamiids</taxon>
        <taxon>Solanales</taxon>
        <taxon>Solanaceae</taxon>
        <taxon>Solanoideae</taxon>
        <taxon>Solaneae</taxon>
        <taxon>Solanum</taxon>
    </lineage>
</organism>